<dbReference type="Proteomes" id="UP000199622">
    <property type="component" value="Unassembled WGS sequence"/>
</dbReference>
<dbReference type="AlphaFoldDB" id="A0A1H4XSC9"/>
<proteinExistence type="predicted"/>
<dbReference type="RefSeq" id="WP_091314107.1">
    <property type="nucleotide sequence ID" value="NZ_FNSO01000004.1"/>
</dbReference>
<evidence type="ECO:0000313" key="3">
    <source>
        <dbReference type="Proteomes" id="UP000199622"/>
    </source>
</evidence>
<accession>A0A1H4XSC9</accession>
<protein>
    <submittedName>
        <fullName evidence="2">Uncharacterized protein</fullName>
    </submittedName>
</protein>
<keyword evidence="3" id="KW-1185">Reference proteome</keyword>
<evidence type="ECO:0000256" key="1">
    <source>
        <dbReference type="SAM" id="MobiDB-lite"/>
    </source>
</evidence>
<dbReference type="STRING" id="208445.SAMN04489727_6308"/>
<dbReference type="EMBL" id="FNSO01000004">
    <property type="protein sequence ID" value="SED07781.1"/>
    <property type="molecule type" value="Genomic_DNA"/>
</dbReference>
<feature type="compositionally biased region" description="Pro residues" evidence="1">
    <location>
        <begin position="49"/>
        <end position="65"/>
    </location>
</feature>
<gene>
    <name evidence="2" type="ORF">SAMN04489727_6308</name>
</gene>
<sequence>MPEHLTAAGKSTPAPSNARRAARPAPGLLALQRAAGNRAVAGLLAPKPAKQPKPPEPLKPPPSPPAVVVQRRPWLEDPNDYVYRDKVVPQDLAFVRNVGGASNLGVFMDHGMLDGFQTFCAGKTFRAEWMVGSTHALHTGFRAAVGTVWQERNAAGRPLVAIDPWGRDGIGIVSGLIELGQAQGPWLRREGGGSRLPYAEGTLYFDNTYADKNDVLKRGFGIDDADLGDYGGVIAAPTQDLTSPKLDAQSDGAQFAQGSGYVYVSTVVARPRGGRKPRVNGKQFSPNFHTLTDPAEILRLNSSYESIRAAPVSTGWVADLAGGRDGSQDKEMKNWSAYGAAAFHNAHRAGQGGPVDVDADNWEWLHIRGAQIGGETNSANLLAGTFSANSQMIPYESQLQKWHVGNHGRIWARFTAVARDVVLAERIVIEVHTDRHRELGSIPADEPLRVEFNPLTGRVVDKLLGQHRGQDWRREAGLRGRHPGMNQLIALGPPPLLSGTGLPGRLPGRLPLLPGGGRSAHPALALGTGLPDRFSVRMPLPRFTTFVPLRHATLGSFFDVLERVQGSVTLHRRNRPVAVLRTRQDAQRFGASLPLTLTSKRRATEELEGASAPKRAHVEVEPPAESVSLVAMDNAAMEEYEVEVTIPATALAAEPSFGALPWLNSFGGHGPPPPTGGSDILG</sequence>
<evidence type="ECO:0000313" key="2">
    <source>
        <dbReference type="EMBL" id="SED07781.1"/>
    </source>
</evidence>
<feature type="region of interest" description="Disordered" evidence="1">
    <location>
        <begin position="40"/>
        <end position="67"/>
    </location>
</feature>
<reference evidence="3" key="1">
    <citation type="submission" date="2016-10" db="EMBL/GenBank/DDBJ databases">
        <authorList>
            <person name="Varghese N."/>
            <person name="Submissions S."/>
        </authorList>
    </citation>
    <scope>NUCLEOTIDE SEQUENCE [LARGE SCALE GENOMIC DNA]</scope>
    <source>
        <strain evidence="3">DSM 44544</strain>
    </source>
</reference>
<dbReference type="OrthoDB" id="9153660at2"/>
<feature type="region of interest" description="Disordered" evidence="1">
    <location>
        <begin position="1"/>
        <end position="26"/>
    </location>
</feature>
<name>A0A1H4XSC9_9PSEU</name>
<feature type="compositionally biased region" description="Low complexity" evidence="1">
    <location>
        <begin position="13"/>
        <end position="26"/>
    </location>
</feature>
<organism evidence="2 3">
    <name type="scientific">Amycolatopsis tolypomycina</name>
    <dbReference type="NCBI Taxonomy" id="208445"/>
    <lineage>
        <taxon>Bacteria</taxon>
        <taxon>Bacillati</taxon>
        <taxon>Actinomycetota</taxon>
        <taxon>Actinomycetes</taxon>
        <taxon>Pseudonocardiales</taxon>
        <taxon>Pseudonocardiaceae</taxon>
        <taxon>Amycolatopsis</taxon>
    </lineage>
</organism>